<dbReference type="Proteomes" id="UP000009183">
    <property type="component" value="Chromosome 17"/>
</dbReference>
<name>F6GTM9_VITVI</name>
<dbReference type="EMBL" id="FN594950">
    <property type="protein sequence ID" value="CCB42913.1"/>
    <property type="molecule type" value="Genomic_DNA"/>
</dbReference>
<proteinExistence type="predicted"/>
<sequence length="32" mass="3683">MKLGKARNGQVGKRRALVQATILWSFSRIYFS</sequence>
<keyword evidence="2" id="KW-1185">Reference proteome</keyword>
<organism evidence="1 2">
    <name type="scientific">Vitis vinifera</name>
    <name type="common">Grape</name>
    <dbReference type="NCBI Taxonomy" id="29760"/>
    <lineage>
        <taxon>Eukaryota</taxon>
        <taxon>Viridiplantae</taxon>
        <taxon>Streptophyta</taxon>
        <taxon>Embryophyta</taxon>
        <taxon>Tracheophyta</taxon>
        <taxon>Spermatophyta</taxon>
        <taxon>Magnoliopsida</taxon>
        <taxon>eudicotyledons</taxon>
        <taxon>Gunneridae</taxon>
        <taxon>Pentapetalae</taxon>
        <taxon>rosids</taxon>
        <taxon>Vitales</taxon>
        <taxon>Vitaceae</taxon>
        <taxon>Viteae</taxon>
        <taxon>Vitis</taxon>
    </lineage>
</organism>
<dbReference type="PaxDb" id="29760-VIT_17s0000g09800.t01"/>
<evidence type="ECO:0000313" key="1">
    <source>
        <dbReference type="EMBL" id="CCB42913.1"/>
    </source>
</evidence>
<dbReference type="InParanoid" id="F6GTM9"/>
<accession>F6GTM9</accession>
<gene>
    <name evidence="1" type="ordered locus">VIT_17s0000g09800</name>
</gene>
<dbReference type="STRING" id="29760.F6GTM9"/>
<evidence type="ECO:0000313" key="2">
    <source>
        <dbReference type="Proteomes" id="UP000009183"/>
    </source>
</evidence>
<dbReference type="AlphaFoldDB" id="F6GTM9"/>
<dbReference type="HOGENOM" id="CLU_3393182_0_0_1"/>
<reference evidence="2" key="1">
    <citation type="journal article" date="2007" name="Nature">
        <title>The grapevine genome sequence suggests ancestral hexaploidization in major angiosperm phyla.</title>
        <authorList>
            <consortium name="The French-Italian Public Consortium for Grapevine Genome Characterization."/>
            <person name="Jaillon O."/>
            <person name="Aury J.-M."/>
            <person name="Noel B."/>
            <person name="Policriti A."/>
            <person name="Clepet C."/>
            <person name="Casagrande A."/>
            <person name="Choisne N."/>
            <person name="Aubourg S."/>
            <person name="Vitulo N."/>
            <person name="Jubin C."/>
            <person name="Vezzi A."/>
            <person name="Legeai F."/>
            <person name="Hugueney P."/>
            <person name="Dasilva C."/>
            <person name="Horner D."/>
            <person name="Mica E."/>
            <person name="Jublot D."/>
            <person name="Poulain J."/>
            <person name="Bruyere C."/>
            <person name="Billault A."/>
            <person name="Segurens B."/>
            <person name="Gouyvenoux M."/>
            <person name="Ugarte E."/>
            <person name="Cattonaro F."/>
            <person name="Anthouard V."/>
            <person name="Vico V."/>
            <person name="Del Fabbro C."/>
            <person name="Alaux M."/>
            <person name="Di Gaspero G."/>
            <person name="Dumas V."/>
            <person name="Felice N."/>
            <person name="Paillard S."/>
            <person name="Juman I."/>
            <person name="Moroldo M."/>
            <person name="Scalabrin S."/>
            <person name="Canaguier A."/>
            <person name="Le Clainche I."/>
            <person name="Malacrida G."/>
            <person name="Durand E."/>
            <person name="Pesole G."/>
            <person name="Laucou V."/>
            <person name="Chatelet P."/>
            <person name="Merdinoglu D."/>
            <person name="Delledonne M."/>
            <person name="Pezzotti M."/>
            <person name="Lecharny A."/>
            <person name="Scarpelli C."/>
            <person name="Artiguenave F."/>
            <person name="Pe M.E."/>
            <person name="Valle G."/>
            <person name="Morgante M."/>
            <person name="Caboche M."/>
            <person name="Adam-Blondon A.-F."/>
            <person name="Weissenbach J."/>
            <person name="Quetier F."/>
            <person name="Wincker P."/>
        </authorList>
    </citation>
    <scope>NUCLEOTIDE SEQUENCE [LARGE SCALE GENOMIC DNA]</scope>
    <source>
        <strain evidence="2">cv. Pinot noir / PN40024</strain>
    </source>
</reference>
<protein>
    <submittedName>
        <fullName evidence="1">Uncharacterized protein</fullName>
    </submittedName>
</protein>